<feature type="domain" description="KH type-2" evidence="9">
    <location>
        <begin position="39"/>
        <end position="107"/>
    </location>
</feature>
<dbReference type="SMART" id="SM00322">
    <property type="entry name" value="KH"/>
    <property type="match status" value="1"/>
</dbReference>
<dbReference type="Gene3D" id="3.30.1140.32">
    <property type="entry name" value="Ribosomal protein S3, C-terminal domain"/>
    <property type="match status" value="1"/>
</dbReference>
<dbReference type="GO" id="GO:0006412">
    <property type="term" value="P:translation"/>
    <property type="evidence" value="ECO:0007669"/>
    <property type="project" value="UniProtKB-UniRule"/>
</dbReference>
<dbReference type="GO" id="GO:0003735">
    <property type="term" value="F:structural constituent of ribosome"/>
    <property type="evidence" value="ECO:0007669"/>
    <property type="project" value="InterPro"/>
</dbReference>
<evidence type="ECO:0000256" key="4">
    <source>
        <dbReference type="ARBA" id="ARBA00022980"/>
    </source>
</evidence>
<dbReference type="HAMAP" id="MF_01309_B">
    <property type="entry name" value="Ribosomal_uS3_B"/>
    <property type="match status" value="1"/>
</dbReference>
<keyword evidence="5 8" id="KW-0687">Ribonucleoprotein</keyword>
<protein>
    <recommendedName>
        <fullName evidence="7 8">Small ribosomal subunit protein uS3</fullName>
    </recommendedName>
</protein>
<dbReference type="InterPro" id="IPR004044">
    <property type="entry name" value="KH_dom_type_2"/>
</dbReference>
<comment type="function">
    <text evidence="6 8">Binds the lower part of the 30S subunit head. Binds mRNA in the 70S ribosome, positioning it for translation.</text>
</comment>
<dbReference type="Gene3D" id="3.30.300.20">
    <property type="match status" value="1"/>
</dbReference>
<evidence type="ECO:0000259" key="9">
    <source>
        <dbReference type="PROSITE" id="PS50823"/>
    </source>
</evidence>
<evidence type="ECO:0000256" key="5">
    <source>
        <dbReference type="ARBA" id="ARBA00023274"/>
    </source>
</evidence>
<dbReference type="PANTHER" id="PTHR11760:SF19">
    <property type="entry name" value="SMALL RIBOSOMAL SUBUNIT PROTEIN US3C"/>
    <property type="match status" value="1"/>
</dbReference>
<keyword evidence="4 8" id="KW-0689">Ribosomal protein</keyword>
<organism evidence="10 11">
    <name type="scientific">candidate division WS6 bacterium GW2011_GWA2_37_6</name>
    <dbReference type="NCBI Taxonomy" id="1619087"/>
    <lineage>
        <taxon>Bacteria</taxon>
        <taxon>Candidatus Dojkabacteria</taxon>
    </lineage>
</organism>
<dbReference type="PATRIC" id="fig|1619087.5.peg.191"/>
<dbReference type="CDD" id="cd02412">
    <property type="entry name" value="KH-II_30S_S3"/>
    <property type="match status" value="1"/>
</dbReference>
<dbReference type="GO" id="GO:0022627">
    <property type="term" value="C:cytosolic small ribosomal subunit"/>
    <property type="evidence" value="ECO:0007669"/>
    <property type="project" value="TreeGrafter"/>
</dbReference>
<reference evidence="10 11" key="1">
    <citation type="journal article" date="2015" name="Nature">
        <title>rRNA introns, odd ribosomes, and small enigmatic genomes across a large radiation of phyla.</title>
        <authorList>
            <person name="Brown C.T."/>
            <person name="Hug L.A."/>
            <person name="Thomas B.C."/>
            <person name="Sharon I."/>
            <person name="Castelle C.J."/>
            <person name="Singh A."/>
            <person name="Wilkins M.J."/>
            <person name="Williams K.H."/>
            <person name="Banfield J.F."/>
        </authorList>
    </citation>
    <scope>NUCLEOTIDE SEQUENCE [LARGE SCALE GENOMIC DNA]</scope>
</reference>
<evidence type="ECO:0000313" key="11">
    <source>
        <dbReference type="Proteomes" id="UP000034852"/>
    </source>
</evidence>
<evidence type="ECO:0000256" key="8">
    <source>
        <dbReference type="HAMAP-Rule" id="MF_01309"/>
    </source>
</evidence>
<dbReference type="GO" id="GO:0003729">
    <property type="term" value="F:mRNA binding"/>
    <property type="evidence" value="ECO:0007669"/>
    <property type="project" value="UniProtKB-UniRule"/>
</dbReference>
<name>A0A0G0H134_9BACT</name>
<dbReference type="SUPFAM" id="SSF54814">
    <property type="entry name" value="Prokaryotic type KH domain (KH-domain type II)"/>
    <property type="match status" value="1"/>
</dbReference>
<dbReference type="Pfam" id="PF00189">
    <property type="entry name" value="Ribosomal_S3_C"/>
    <property type="match status" value="1"/>
</dbReference>
<dbReference type="InterPro" id="IPR005704">
    <property type="entry name" value="Ribosomal_uS3_bac-typ"/>
</dbReference>
<sequence>MGQKTNPTGLRMAVNKDWKSVWYSDKRDYSRMLLEDLKARDFIGEKLKSAGIHDIRIKRSMNNVAVEITVARPGVVIGRGGSGIEELKIELNRLMKTKVDLKVLEVKRPEASARLIAMNIKDQLERRIVPKFAALREIDNARNSGFVNGVRVWVSGRIKGVEIARTEKFQWGTVPLQTLRADIDYYYIDADVPNAGKHGVKVWIFKGEK</sequence>
<evidence type="ECO:0000256" key="2">
    <source>
        <dbReference type="ARBA" id="ARBA00022730"/>
    </source>
</evidence>
<evidence type="ECO:0000313" key="10">
    <source>
        <dbReference type="EMBL" id="KKQ35907.1"/>
    </source>
</evidence>
<dbReference type="FunFam" id="3.30.300.20:FF:000001">
    <property type="entry name" value="30S ribosomal protein S3"/>
    <property type="match status" value="1"/>
</dbReference>
<dbReference type="AlphaFoldDB" id="A0A0G0H134"/>
<dbReference type="InterPro" id="IPR009019">
    <property type="entry name" value="KH_sf_prok-type"/>
</dbReference>
<keyword evidence="2 8" id="KW-0699">rRNA-binding</keyword>
<dbReference type="InterPro" id="IPR057258">
    <property type="entry name" value="Ribosomal_uS3"/>
</dbReference>
<dbReference type="InterPro" id="IPR015946">
    <property type="entry name" value="KH_dom-like_a/b"/>
</dbReference>
<comment type="subunit">
    <text evidence="8">Part of the 30S ribosomal subunit. Forms a tight complex with proteins S10 and S14.</text>
</comment>
<comment type="similarity">
    <text evidence="1 8">Belongs to the universal ribosomal protein uS3 family.</text>
</comment>
<dbReference type="SUPFAM" id="SSF54821">
    <property type="entry name" value="Ribosomal protein S3 C-terminal domain"/>
    <property type="match status" value="1"/>
</dbReference>
<comment type="caution">
    <text evidence="10">The sequence shown here is derived from an EMBL/GenBank/DDBJ whole genome shotgun (WGS) entry which is preliminary data.</text>
</comment>
<dbReference type="Pfam" id="PF07650">
    <property type="entry name" value="KH_2"/>
    <property type="match status" value="1"/>
</dbReference>
<dbReference type="GO" id="GO:0019843">
    <property type="term" value="F:rRNA binding"/>
    <property type="evidence" value="ECO:0007669"/>
    <property type="project" value="UniProtKB-UniRule"/>
</dbReference>
<proteinExistence type="inferred from homology"/>
<dbReference type="InterPro" id="IPR036419">
    <property type="entry name" value="Ribosomal_S3_C_sf"/>
</dbReference>
<dbReference type="Proteomes" id="UP000034852">
    <property type="component" value="Unassembled WGS sequence"/>
</dbReference>
<dbReference type="NCBIfam" id="TIGR01009">
    <property type="entry name" value="rpsC_bact"/>
    <property type="match status" value="1"/>
</dbReference>
<evidence type="ECO:0000256" key="3">
    <source>
        <dbReference type="ARBA" id="ARBA00022884"/>
    </source>
</evidence>
<dbReference type="InterPro" id="IPR001351">
    <property type="entry name" value="Ribosomal_uS3_C"/>
</dbReference>
<keyword evidence="3 8" id="KW-0694">RNA-binding</keyword>
<accession>A0A0G0H134</accession>
<dbReference type="EMBL" id="LBTH01000013">
    <property type="protein sequence ID" value="KKQ35907.1"/>
    <property type="molecule type" value="Genomic_DNA"/>
</dbReference>
<gene>
    <name evidence="8" type="primary">rpsC</name>
    <name evidence="10" type="ORF">US52_C0013G0004</name>
</gene>
<dbReference type="PANTHER" id="PTHR11760">
    <property type="entry name" value="30S/40S RIBOSOMAL PROTEIN S3"/>
    <property type="match status" value="1"/>
</dbReference>
<dbReference type="InterPro" id="IPR004087">
    <property type="entry name" value="KH_dom"/>
</dbReference>
<evidence type="ECO:0000256" key="6">
    <source>
        <dbReference type="ARBA" id="ARBA00024998"/>
    </source>
</evidence>
<evidence type="ECO:0000256" key="1">
    <source>
        <dbReference type="ARBA" id="ARBA00010761"/>
    </source>
</evidence>
<dbReference type="PROSITE" id="PS50823">
    <property type="entry name" value="KH_TYPE_2"/>
    <property type="match status" value="1"/>
</dbReference>
<evidence type="ECO:0000256" key="7">
    <source>
        <dbReference type="ARBA" id="ARBA00035257"/>
    </source>
</evidence>